<feature type="domain" description="THAP4-like heme-binding" evidence="5">
    <location>
        <begin position="5"/>
        <end position="155"/>
    </location>
</feature>
<dbReference type="GO" id="GO:0016853">
    <property type="term" value="F:isomerase activity"/>
    <property type="evidence" value="ECO:0007669"/>
    <property type="project" value="UniProtKB-KW"/>
</dbReference>
<keyword evidence="7" id="KW-1185">Reference proteome</keyword>
<comment type="caution">
    <text evidence="6">The sequence shown here is derived from an EMBL/GenBank/DDBJ whole genome shotgun (WGS) entry which is preliminary data.</text>
</comment>
<evidence type="ECO:0000313" key="6">
    <source>
        <dbReference type="EMBL" id="OSC35445.1"/>
    </source>
</evidence>
<dbReference type="SUPFAM" id="SSF50814">
    <property type="entry name" value="Lipocalins"/>
    <property type="match status" value="1"/>
</dbReference>
<evidence type="ECO:0000259" key="5">
    <source>
        <dbReference type="Pfam" id="PF08768"/>
    </source>
</evidence>
<keyword evidence="1" id="KW-0349">Heme</keyword>
<name>A0AA91PHW8_9MYCO</name>
<protein>
    <submittedName>
        <fullName evidence="6">Fatty acid-binding-like protein</fullName>
    </submittedName>
</protein>
<keyword evidence="4" id="KW-0413">Isomerase</keyword>
<dbReference type="PANTHER" id="PTHR15854:SF4">
    <property type="entry name" value="PEROXYNITRITE ISOMERASE THAP4"/>
    <property type="match status" value="1"/>
</dbReference>
<gene>
    <name evidence="6" type="ORF">B8W67_02905</name>
</gene>
<evidence type="ECO:0000256" key="3">
    <source>
        <dbReference type="ARBA" id="ARBA00023004"/>
    </source>
</evidence>
<keyword evidence="3" id="KW-0408">Iron</keyword>
<dbReference type="NCBIfam" id="NF045819">
    <property type="entry name" value="PeroxynitIsom"/>
    <property type="match status" value="1"/>
</dbReference>
<evidence type="ECO:0000313" key="7">
    <source>
        <dbReference type="Proteomes" id="UP000193577"/>
    </source>
</evidence>
<dbReference type="AlphaFoldDB" id="A0AA91PHW8"/>
<reference evidence="6 7" key="1">
    <citation type="submission" date="2017-04" db="EMBL/GenBank/DDBJ databases">
        <title>The new phylogeny of genus Mycobacterium.</title>
        <authorList>
            <person name="Tortoli E."/>
            <person name="Trovato A."/>
            <person name="Cirillo D.M."/>
        </authorList>
    </citation>
    <scope>NUCLEOTIDE SEQUENCE [LARGE SCALE GENOMIC DNA]</scope>
    <source>
        <strain evidence="6 7">KCTC 19819</strain>
    </source>
</reference>
<dbReference type="InterPro" id="IPR054873">
    <property type="entry name" value="PeroxynitIsom"/>
</dbReference>
<organism evidence="6 7">
    <name type="scientific">Mycolicibacillus koreensis</name>
    <dbReference type="NCBI Taxonomy" id="1069220"/>
    <lineage>
        <taxon>Bacteria</taxon>
        <taxon>Bacillati</taxon>
        <taxon>Actinomycetota</taxon>
        <taxon>Actinomycetes</taxon>
        <taxon>Mycobacteriales</taxon>
        <taxon>Mycobacteriaceae</taxon>
        <taxon>Mycolicibacillus</taxon>
    </lineage>
</organism>
<dbReference type="Gene3D" id="2.40.128.20">
    <property type="match status" value="1"/>
</dbReference>
<dbReference type="InterPro" id="IPR045165">
    <property type="entry name" value="Nitrobindin"/>
</dbReference>
<dbReference type="PANTHER" id="PTHR15854">
    <property type="entry name" value="THAP4 PROTEIN"/>
    <property type="match status" value="1"/>
</dbReference>
<dbReference type="InterPro" id="IPR012674">
    <property type="entry name" value="Calycin"/>
</dbReference>
<accession>A0AA91PHW8</accession>
<keyword evidence="2" id="KW-0479">Metal-binding</keyword>
<proteinExistence type="predicted"/>
<dbReference type="CDD" id="cd07828">
    <property type="entry name" value="lipocalin_heme-bd-THAP4-like"/>
    <property type="match status" value="1"/>
</dbReference>
<sequence>MHPNLVELAPLLGTWSGQGRGVYPTITAFDYHETVVFGHVGKPFFTYRQTTRAVVDDRPLHAEVGYLRVPRPGTVEWIVAHPTGITEIEAGDYAVADAVITMALQATAIGLSPSAKEVRELNRSLRIDGDVLSYTVGMGAVGQPEQNHLRAVLHRQR</sequence>
<dbReference type="Proteomes" id="UP000193577">
    <property type="component" value="Unassembled WGS sequence"/>
</dbReference>
<dbReference type="GO" id="GO:0046872">
    <property type="term" value="F:metal ion binding"/>
    <property type="evidence" value="ECO:0007669"/>
    <property type="project" value="UniProtKB-KW"/>
</dbReference>
<dbReference type="EMBL" id="NCXO01000004">
    <property type="protein sequence ID" value="OSC35445.1"/>
    <property type="molecule type" value="Genomic_DNA"/>
</dbReference>
<evidence type="ECO:0000256" key="1">
    <source>
        <dbReference type="ARBA" id="ARBA00022617"/>
    </source>
</evidence>
<evidence type="ECO:0000256" key="2">
    <source>
        <dbReference type="ARBA" id="ARBA00022723"/>
    </source>
</evidence>
<dbReference type="InterPro" id="IPR014878">
    <property type="entry name" value="THAP4-like_heme-bd"/>
</dbReference>
<evidence type="ECO:0000256" key="4">
    <source>
        <dbReference type="ARBA" id="ARBA00023235"/>
    </source>
</evidence>
<dbReference type="Pfam" id="PF08768">
    <property type="entry name" value="THAP4_heme-bd"/>
    <property type="match status" value="1"/>
</dbReference>